<accession>A0A1S8RD18</accession>
<dbReference type="GO" id="GO:0003676">
    <property type="term" value="F:nucleic acid binding"/>
    <property type="evidence" value="ECO:0007669"/>
    <property type="project" value="InterPro"/>
</dbReference>
<dbReference type="PANTHER" id="PTHR10948">
    <property type="entry name" value="TRANSPOSASE"/>
    <property type="match status" value="1"/>
</dbReference>
<evidence type="ECO:0000313" key="3">
    <source>
        <dbReference type="EMBL" id="OOM51107.1"/>
    </source>
</evidence>
<dbReference type="GO" id="GO:0015074">
    <property type="term" value="P:DNA integration"/>
    <property type="evidence" value="ECO:0007669"/>
    <property type="project" value="InterPro"/>
</dbReference>
<dbReference type="InterPro" id="IPR012337">
    <property type="entry name" value="RNaseH-like_sf"/>
</dbReference>
<dbReference type="GO" id="GO:0005829">
    <property type="term" value="C:cytosol"/>
    <property type="evidence" value="ECO:0007669"/>
    <property type="project" value="TreeGrafter"/>
</dbReference>
<dbReference type="RefSeq" id="WP_077841213.1">
    <property type="nucleotide sequence ID" value="NZ_JABTAE010000001.1"/>
</dbReference>
<dbReference type="GO" id="GO:0004803">
    <property type="term" value="F:transposase activity"/>
    <property type="evidence" value="ECO:0007669"/>
    <property type="project" value="TreeGrafter"/>
</dbReference>
<name>A0A1S8RD18_CLOBE</name>
<feature type="domain" description="Integrase catalytic" evidence="2">
    <location>
        <begin position="176"/>
        <end position="343"/>
    </location>
</feature>
<dbReference type="Proteomes" id="UP000190973">
    <property type="component" value="Unassembled WGS sequence"/>
</dbReference>
<dbReference type="InterPro" id="IPR001584">
    <property type="entry name" value="Integrase_cat-core"/>
</dbReference>
<evidence type="ECO:0000313" key="4">
    <source>
        <dbReference type="Proteomes" id="UP000190973"/>
    </source>
</evidence>
<dbReference type="EMBL" id="LZZI01000298">
    <property type="protein sequence ID" value="OOM51107.1"/>
    <property type="molecule type" value="Genomic_DNA"/>
</dbReference>
<dbReference type="Gene3D" id="3.30.420.10">
    <property type="entry name" value="Ribonuclease H-like superfamily/Ribonuclease H"/>
    <property type="match status" value="1"/>
</dbReference>
<dbReference type="NCBIfam" id="NF033563">
    <property type="entry name" value="transpos_IS30"/>
    <property type="match status" value="1"/>
</dbReference>
<dbReference type="InterPro" id="IPR025246">
    <property type="entry name" value="IS30-like_HTH"/>
</dbReference>
<dbReference type="GO" id="GO:0032196">
    <property type="term" value="P:transposition"/>
    <property type="evidence" value="ECO:0007669"/>
    <property type="project" value="TreeGrafter"/>
</dbReference>
<dbReference type="PANTHER" id="PTHR10948:SF23">
    <property type="entry name" value="TRANSPOSASE INSI FOR INSERTION SEQUENCE ELEMENT IS30A-RELATED"/>
    <property type="match status" value="1"/>
</dbReference>
<comment type="caution">
    <text evidence="3">The sequence shown here is derived from an EMBL/GenBank/DDBJ whole genome shotgun (WGS) entry which is preliminary data.</text>
</comment>
<evidence type="ECO:0000256" key="1">
    <source>
        <dbReference type="ARBA" id="ARBA00023172"/>
    </source>
</evidence>
<dbReference type="SUPFAM" id="SSF53098">
    <property type="entry name" value="Ribonuclease H-like"/>
    <property type="match status" value="1"/>
</dbReference>
<sequence length="349" mass="40622">MDYPNNNTESRKNKHLNFEERMLIQLRLKDGFSPYKIAKELKRPINTILNEIRRGTTTQIKQEKYVEVYLADTGEAIYKKHRINCCRTFKRLECSDFINYTVDKIKNHSWSPDACVGEAIANGRFKRSQMVCTKTLYNHIDLGLLDIKNTDLPMKLRRNTKSTRVKKHKKKLGSSISDRPVEINTRHEFGHWEIDTVIGQKSNNDNVLLTIVERKTRYAMVIDIIAKTAEAVADALNRVRSLFGKQFSQAFKTITGDNGSEFANLSTLEIETDTKVYFTHPYSSFEKGTNERHNGLIRRFIPKGKRISDYTSDDIAFIEEWMNTLPRRILNYKTPEELFEAHLDKIYAV</sequence>
<dbReference type="AlphaFoldDB" id="A0A1S8RD18"/>
<dbReference type="InterPro" id="IPR036397">
    <property type="entry name" value="RNaseH_sf"/>
</dbReference>
<dbReference type="Pfam" id="PF00665">
    <property type="entry name" value="rve"/>
    <property type="match status" value="1"/>
</dbReference>
<keyword evidence="1" id="KW-0233">DNA recombination</keyword>
<dbReference type="GO" id="GO:0006310">
    <property type="term" value="P:DNA recombination"/>
    <property type="evidence" value="ECO:0007669"/>
    <property type="project" value="UniProtKB-KW"/>
</dbReference>
<dbReference type="InterPro" id="IPR053392">
    <property type="entry name" value="Transposase_IS30-like"/>
</dbReference>
<proteinExistence type="predicted"/>
<protein>
    <submittedName>
        <fullName evidence="3">Integrase core domain protein</fullName>
    </submittedName>
</protein>
<evidence type="ECO:0000259" key="2">
    <source>
        <dbReference type="PROSITE" id="PS50994"/>
    </source>
</evidence>
<organism evidence="3 4">
    <name type="scientific">Clostridium beijerinckii</name>
    <name type="common">Clostridium MP</name>
    <dbReference type="NCBI Taxonomy" id="1520"/>
    <lineage>
        <taxon>Bacteria</taxon>
        <taxon>Bacillati</taxon>
        <taxon>Bacillota</taxon>
        <taxon>Clostridia</taxon>
        <taxon>Eubacteriales</taxon>
        <taxon>Clostridiaceae</taxon>
        <taxon>Clostridium</taxon>
    </lineage>
</organism>
<gene>
    <name evidence="3" type="ORF">CLBCK_50920</name>
</gene>
<dbReference type="InterPro" id="IPR051917">
    <property type="entry name" value="Transposase-Integrase"/>
</dbReference>
<dbReference type="PROSITE" id="PS50994">
    <property type="entry name" value="INTEGRASE"/>
    <property type="match status" value="1"/>
</dbReference>
<reference evidence="3 4" key="1">
    <citation type="submission" date="2016-05" db="EMBL/GenBank/DDBJ databases">
        <title>Microbial solvent formation.</title>
        <authorList>
            <person name="Poehlein A."/>
            <person name="Montoya Solano J.D."/>
            <person name="Flitsch S."/>
            <person name="Krabben P."/>
            <person name="Duerre P."/>
            <person name="Daniel R."/>
        </authorList>
    </citation>
    <scope>NUCLEOTIDE SEQUENCE [LARGE SCALE GENOMIC DNA]</scope>
    <source>
        <strain evidence="3 4">DSM 53</strain>
    </source>
</reference>
<dbReference type="Pfam" id="PF13936">
    <property type="entry name" value="HTH_38"/>
    <property type="match status" value="1"/>
</dbReference>